<dbReference type="Proteomes" id="UP000229081">
    <property type="component" value="Chromosome"/>
</dbReference>
<evidence type="ECO:0008006" key="4">
    <source>
        <dbReference type="Google" id="ProtNLM"/>
    </source>
</evidence>
<keyword evidence="3" id="KW-1185">Reference proteome</keyword>
<proteinExistence type="predicted"/>
<dbReference type="KEGG" id="sphc:CVN68_14875"/>
<accession>A0A2K8MGS7</accession>
<feature type="signal peptide" evidence="1">
    <location>
        <begin position="1"/>
        <end position="22"/>
    </location>
</feature>
<reference evidence="2 3" key="1">
    <citation type="submission" date="2017-11" db="EMBL/GenBank/DDBJ databases">
        <title>Complete genome sequence of Sphingomonas sp. Strain Cra20, a psychrotolerant potential plant growth promoting rhizobacteria.</title>
        <authorList>
            <person name="Luo Y."/>
        </authorList>
    </citation>
    <scope>NUCLEOTIDE SEQUENCE [LARGE SCALE GENOMIC DNA]</scope>
    <source>
        <strain evidence="2 3">Cra20</strain>
    </source>
</reference>
<gene>
    <name evidence="2" type="ORF">CVN68_14875</name>
</gene>
<organism evidence="2 3">
    <name type="scientific">Sphingomonas psychrotolerans</name>
    <dbReference type="NCBI Taxonomy" id="1327635"/>
    <lineage>
        <taxon>Bacteria</taxon>
        <taxon>Pseudomonadati</taxon>
        <taxon>Pseudomonadota</taxon>
        <taxon>Alphaproteobacteria</taxon>
        <taxon>Sphingomonadales</taxon>
        <taxon>Sphingomonadaceae</taxon>
        <taxon>Sphingomonas</taxon>
    </lineage>
</organism>
<evidence type="ECO:0000256" key="1">
    <source>
        <dbReference type="SAM" id="SignalP"/>
    </source>
</evidence>
<keyword evidence="1" id="KW-0732">Signal</keyword>
<dbReference type="AlphaFoldDB" id="A0A2K8MGS7"/>
<dbReference type="OrthoDB" id="9844845at2"/>
<protein>
    <recommendedName>
        <fullName evidence="4">Lipid/polyisoprenoid-binding YceI-like domain-containing protein</fullName>
    </recommendedName>
</protein>
<name>A0A2K8MGS7_9SPHN</name>
<sequence>MRGTLLVICGLAIVAINGTAQAQAKDFRCRAGAGRSEAVTLGKVAARGRIAGDISVSSMSMHVKYATFGGANFAAADGSWTARLDVIGSARSQRNLLLARLRVLRSGKEQTYSLGDLGIGVTVPFSLTVADGKVTATLGKKTAEADIPVAPSTAKIACSTGEVTFADVELTQ</sequence>
<evidence type="ECO:0000313" key="2">
    <source>
        <dbReference type="EMBL" id="ATY33088.1"/>
    </source>
</evidence>
<dbReference type="EMBL" id="CP024923">
    <property type="protein sequence ID" value="ATY33088.1"/>
    <property type="molecule type" value="Genomic_DNA"/>
</dbReference>
<evidence type="ECO:0000313" key="3">
    <source>
        <dbReference type="Proteomes" id="UP000229081"/>
    </source>
</evidence>
<dbReference type="RefSeq" id="WP_100282893.1">
    <property type="nucleotide sequence ID" value="NZ_CP024923.1"/>
</dbReference>
<feature type="chain" id="PRO_5014771937" description="Lipid/polyisoprenoid-binding YceI-like domain-containing protein" evidence="1">
    <location>
        <begin position="23"/>
        <end position="172"/>
    </location>
</feature>